<dbReference type="RefSeq" id="WP_135623425.1">
    <property type="nucleotide sequence ID" value="NZ_RQGD01000023.1"/>
</dbReference>
<dbReference type="Gene3D" id="3.30.70.260">
    <property type="match status" value="1"/>
</dbReference>
<protein>
    <recommendedName>
        <fullName evidence="3 4">Formyltetrahydrofolate deformylase</fullName>
        <ecNumber evidence="3 4">3.5.1.10</ecNumber>
    </recommendedName>
    <alternativeName>
        <fullName evidence="3">Formyl-FH(4) hydrolase</fullName>
    </alternativeName>
</protein>
<keyword evidence="3" id="KW-0658">Purine biosynthesis</keyword>
<dbReference type="Pfam" id="PF00551">
    <property type="entry name" value="Formyl_trans_N"/>
    <property type="match status" value="1"/>
</dbReference>
<feature type="active site" evidence="3">
    <location>
        <position position="228"/>
    </location>
</feature>
<dbReference type="PRINTS" id="PR01575">
    <property type="entry name" value="FFH4HYDRLASE"/>
</dbReference>
<keyword evidence="1 3" id="KW-0554">One-carbon metabolism</keyword>
<feature type="domain" description="ACT" evidence="5">
    <location>
        <begin position="11"/>
        <end position="87"/>
    </location>
</feature>
<gene>
    <name evidence="3 6" type="primary">purU</name>
    <name evidence="6" type="ORF">EHQ58_08310</name>
</gene>
<dbReference type="GO" id="GO:0006730">
    <property type="term" value="P:one-carbon metabolic process"/>
    <property type="evidence" value="ECO:0007669"/>
    <property type="project" value="UniProtKB-KW"/>
</dbReference>
<sequence length="284" mass="32593">MEKRSAPLRQTLLIRCPDKPGLIHGITGLLLETGCNIVSNHEFVDPVDSIFFMRTEFFGHPENTDHLNRIKALLPQDAEIKVHAEKRQKVILFATRESHCLGDLLLRHRSKELDIDIPCVISNHKELQSLVEDFHLPFQFIDHEGLSREEHEGKILNFLQTIPFDFIVLAKYMRILSENFVSQFPERIVNIHHSFLPAFVGASPYKQAYERGVKLIGATAHFVTSSLDEGPILAQDVIPVDHSFTKDKLVLNGRDIEKVVLARAIRFVLEHRVIVWKNKTVIFK</sequence>
<dbReference type="PIRSF" id="PIRSF036480">
    <property type="entry name" value="FormyFH4_hydr"/>
    <property type="match status" value="1"/>
</dbReference>
<dbReference type="InterPro" id="IPR002912">
    <property type="entry name" value="ACT_dom"/>
</dbReference>
<dbReference type="InterPro" id="IPR045865">
    <property type="entry name" value="ACT-like_dom_sf"/>
</dbReference>
<dbReference type="GO" id="GO:0008864">
    <property type="term" value="F:formyltetrahydrofolate deformylase activity"/>
    <property type="evidence" value="ECO:0007669"/>
    <property type="project" value="UniProtKB-UniRule"/>
</dbReference>
<dbReference type="CDD" id="cd04875">
    <property type="entry name" value="ACT_F4HF-DF"/>
    <property type="match status" value="1"/>
</dbReference>
<dbReference type="OrthoDB" id="9806170at2"/>
<dbReference type="EC" id="3.5.1.10" evidence="3 4"/>
<evidence type="ECO:0000256" key="2">
    <source>
        <dbReference type="ARBA" id="ARBA00022801"/>
    </source>
</evidence>
<evidence type="ECO:0000313" key="7">
    <source>
        <dbReference type="Proteomes" id="UP000297693"/>
    </source>
</evidence>
<comment type="catalytic activity">
    <reaction evidence="3">
        <text>(6R)-10-formyltetrahydrofolate + H2O = (6S)-5,6,7,8-tetrahydrofolate + formate + H(+)</text>
        <dbReference type="Rhea" id="RHEA:19833"/>
        <dbReference type="ChEBI" id="CHEBI:15377"/>
        <dbReference type="ChEBI" id="CHEBI:15378"/>
        <dbReference type="ChEBI" id="CHEBI:15740"/>
        <dbReference type="ChEBI" id="CHEBI:57453"/>
        <dbReference type="ChEBI" id="CHEBI:195366"/>
        <dbReference type="EC" id="3.5.1.10"/>
    </reaction>
</comment>
<dbReference type="Proteomes" id="UP000297693">
    <property type="component" value="Unassembled WGS sequence"/>
</dbReference>
<dbReference type="NCBIfam" id="TIGR00655">
    <property type="entry name" value="PurU"/>
    <property type="match status" value="1"/>
</dbReference>
<dbReference type="GO" id="GO:0006189">
    <property type="term" value="P:'de novo' IMP biosynthetic process"/>
    <property type="evidence" value="ECO:0007669"/>
    <property type="project" value="UniProtKB-UniRule"/>
</dbReference>
<dbReference type="InterPro" id="IPR044074">
    <property type="entry name" value="PurU_ACT"/>
</dbReference>
<comment type="caution">
    <text evidence="6">The sequence shown here is derived from an EMBL/GenBank/DDBJ whole genome shotgun (WGS) entry which is preliminary data.</text>
</comment>
<comment type="pathway">
    <text evidence="3">Purine metabolism; IMP biosynthesis via de novo pathway; formate from 10-formyl-5,6,7,8-tetrahydrofolate: step 1/1.</text>
</comment>
<dbReference type="PANTHER" id="PTHR42706">
    <property type="entry name" value="FORMYLTETRAHYDROFOLATE DEFORMYLASE"/>
    <property type="match status" value="1"/>
</dbReference>
<dbReference type="AlphaFoldDB" id="A0A4R9K3K3"/>
<name>A0A4R9K3K3_9LEPT</name>
<evidence type="ECO:0000256" key="4">
    <source>
        <dbReference type="NCBIfam" id="TIGR00655"/>
    </source>
</evidence>
<dbReference type="InterPro" id="IPR004810">
    <property type="entry name" value="PurU"/>
</dbReference>
<accession>A0A4R9K3K3</accession>
<dbReference type="PROSITE" id="PS51671">
    <property type="entry name" value="ACT"/>
    <property type="match status" value="1"/>
</dbReference>
<evidence type="ECO:0000256" key="1">
    <source>
        <dbReference type="ARBA" id="ARBA00022563"/>
    </source>
</evidence>
<evidence type="ECO:0000259" key="5">
    <source>
        <dbReference type="PROSITE" id="PS51671"/>
    </source>
</evidence>
<evidence type="ECO:0000256" key="3">
    <source>
        <dbReference type="HAMAP-Rule" id="MF_01927"/>
    </source>
</evidence>
<proteinExistence type="inferred from homology"/>
<comment type="similarity">
    <text evidence="3">Belongs to the PurU family.</text>
</comment>
<dbReference type="SUPFAM" id="SSF55021">
    <property type="entry name" value="ACT-like"/>
    <property type="match status" value="1"/>
</dbReference>
<dbReference type="HAMAP" id="MF_01927">
    <property type="entry name" value="PurU"/>
    <property type="match status" value="1"/>
</dbReference>
<dbReference type="SUPFAM" id="SSF53328">
    <property type="entry name" value="Formyltransferase"/>
    <property type="match status" value="1"/>
</dbReference>
<evidence type="ECO:0000313" key="6">
    <source>
        <dbReference type="EMBL" id="TGL59736.1"/>
    </source>
</evidence>
<dbReference type="Pfam" id="PF01842">
    <property type="entry name" value="ACT"/>
    <property type="match status" value="1"/>
</dbReference>
<organism evidence="6 7">
    <name type="scientific">Leptospira ognonensis</name>
    <dbReference type="NCBI Taxonomy" id="2484945"/>
    <lineage>
        <taxon>Bacteria</taxon>
        <taxon>Pseudomonadati</taxon>
        <taxon>Spirochaetota</taxon>
        <taxon>Spirochaetia</taxon>
        <taxon>Leptospirales</taxon>
        <taxon>Leptospiraceae</taxon>
        <taxon>Leptospira</taxon>
    </lineage>
</organism>
<dbReference type="Gene3D" id="3.40.50.170">
    <property type="entry name" value="Formyl transferase, N-terminal domain"/>
    <property type="match status" value="1"/>
</dbReference>
<dbReference type="PANTHER" id="PTHR42706:SF1">
    <property type="entry name" value="FORMYLTETRAHYDROFOLATE DEFORMYLASE 2, MITOCHONDRIAL"/>
    <property type="match status" value="1"/>
</dbReference>
<keyword evidence="2 3" id="KW-0378">Hydrolase</keyword>
<comment type="function">
    <text evidence="3">Catalyzes the hydrolysis of 10-formyltetrahydrofolate (formyl-FH4) to formate and tetrahydrofolate (FH4).</text>
</comment>
<reference evidence="6" key="1">
    <citation type="journal article" date="2019" name="PLoS Negl. Trop. Dis.">
        <title>Revisiting the worldwide diversity of Leptospira species in the environment.</title>
        <authorList>
            <person name="Vincent A.T."/>
            <person name="Schiettekatte O."/>
            <person name="Bourhy P."/>
            <person name="Veyrier F.J."/>
            <person name="Picardeau M."/>
        </authorList>
    </citation>
    <scope>NUCLEOTIDE SEQUENCE [LARGE SCALE GENOMIC DNA]</scope>
    <source>
        <strain evidence="6">201702476</strain>
    </source>
</reference>
<dbReference type="UniPathway" id="UPA00074">
    <property type="reaction ID" value="UER00170"/>
</dbReference>
<dbReference type="InterPro" id="IPR002376">
    <property type="entry name" value="Formyl_transf_N"/>
</dbReference>
<dbReference type="EMBL" id="RQGD01000023">
    <property type="protein sequence ID" value="TGL59736.1"/>
    <property type="molecule type" value="Genomic_DNA"/>
</dbReference>
<keyword evidence="7" id="KW-1185">Reference proteome</keyword>
<dbReference type="NCBIfam" id="NF004684">
    <property type="entry name" value="PRK06027.1"/>
    <property type="match status" value="1"/>
</dbReference>
<dbReference type="InterPro" id="IPR036477">
    <property type="entry name" value="Formyl_transf_N_sf"/>
</dbReference>